<dbReference type="Gene3D" id="1.20.120.1070">
    <property type="entry name" value="Translation initiation factor eIF-2B, N-terminal domain"/>
    <property type="match status" value="1"/>
</dbReference>
<evidence type="ECO:0000256" key="5">
    <source>
        <dbReference type="ARBA" id="ARBA00022917"/>
    </source>
</evidence>
<dbReference type="PANTHER" id="PTHR45860">
    <property type="entry name" value="TRANSLATION INITIATION FACTOR EIF-2B SUBUNIT ALPHA"/>
    <property type="match status" value="1"/>
</dbReference>
<reference evidence="11 12" key="1">
    <citation type="journal article" date="2017" name="Front. Genet.">
        <title>Draft sequencing of the heterozygous diploid genome of Satsuma (Citrus unshiu Marc.) using a hybrid assembly approach.</title>
        <authorList>
            <person name="Shimizu T."/>
            <person name="Tanizawa Y."/>
            <person name="Mochizuki T."/>
            <person name="Nagasaki H."/>
            <person name="Yoshioka T."/>
            <person name="Toyoda A."/>
            <person name="Fujiyama A."/>
            <person name="Kaminuma E."/>
            <person name="Nakamura Y."/>
        </authorList>
    </citation>
    <scope>NUCLEOTIDE SEQUENCE [LARGE SCALE GENOMIC DNA]</scope>
    <source>
        <strain evidence="12">cv. Miyagawa wase</strain>
    </source>
</reference>
<feature type="region of interest" description="Disordered" evidence="10">
    <location>
        <begin position="19"/>
        <end position="46"/>
    </location>
</feature>
<dbReference type="EMBL" id="BDQV01000232">
    <property type="protein sequence ID" value="GAY60336.1"/>
    <property type="molecule type" value="Genomic_DNA"/>
</dbReference>
<organism evidence="11 12">
    <name type="scientific">Citrus unshiu</name>
    <name type="common">Satsuma mandarin</name>
    <name type="synonym">Citrus nobilis var. unshiu</name>
    <dbReference type="NCBI Taxonomy" id="55188"/>
    <lineage>
        <taxon>Eukaryota</taxon>
        <taxon>Viridiplantae</taxon>
        <taxon>Streptophyta</taxon>
        <taxon>Embryophyta</taxon>
        <taxon>Tracheophyta</taxon>
        <taxon>Spermatophyta</taxon>
        <taxon>Magnoliopsida</taxon>
        <taxon>eudicotyledons</taxon>
        <taxon>Gunneridae</taxon>
        <taxon>Pentapetalae</taxon>
        <taxon>rosids</taxon>
        <taxon>malvids</taxon>
        <taxon>Sapindales</taxon>
        <taxon>Rutaceae</taxon>
        <taxon>Aurantioideae</taxon>
        <taxon>Citrus</taxon>
    </lineage>
</organism>
<evidence type="ECO:0000256" key="10">
    <source>
        <dbReference type="SAM" id="MobiDB-lite"/>
    </source>
</evidence>
<dbReference type="InterPro" id="IPR000649">
    <property type="entry name" value="IF-2B-related"/>
</dbReference>
<name>A0A2H5Q6S6_CITUN</name>
<comment type="caution">
    <text evidence="11">The sequence shown here is derived from an EMBL/GenBank/DDBJ whole genome shotgun (WGS) entry which is preliminary data.</text>
</comment>
<dbReference type="InterPro" id="IPR037171">
    <property type="entry name" value="NagB/RpiA_transferase-like"/>
</dbReference>
<keyword evidence="4" id="KW-0396">Initiation factor</keyword>
<dbReference type="GO" id="GO:0005851">
    <property type="term" value="C:eukaryotic translation initiation factor 2B complex"/>
    <property type="evidence" value="ECO:0007669"/>
    <property type="project" value="TreeGrafter"/>
</dbReference>
<dbReference type="Proteomes" id="UP000236630">
    <property type="component" value="Unassembled WGS sequence"/>
</dbReference>
<dbReference type="InterPro" id="IPR042529">
    <property type="entry name" value="IF_2B-like_C"/>
</dbReference>
<dbReference type="InterPro" id="IPR051501">
    <property type="entry name" value="eIF2B_alpha/beta/delta"/>
</dbReference>
<dbReference type="Pfam" id="PF01008">
    <property type="entry name" value="IF-2B"/>
    <property type="match status" value="1"/>
</dbReference>
<keyword evidence="3" id="KW-0963">Cytoplasm</keyword>
<evidence type="ECO:0000256" key="1">
    <source>
        <dbReference type="ARBA" id="ARBA00004514"/>
    </source>
</evidence>
<evidence type="ECO:0000313" key="11">
    <source>
        <dbReference type="EMBL" id="GAY60336.1"/>
    </source>
</evidence>
<feature type="compositionally biased region" description="Low complexity" evidence="10">
    <location>
        <begin position="33"/>
        <end position="43"/>
    </location>
</feature>
<evidence type="ECO:0000256" key="3">
    <source>
        <dbReference type="ARBA" id="ARBA00022490"/>
    </source>
</evidence>
<proteinExistence type="inferred from homology"/>
<dbReference type="Gene3D" id="3.40.50.10470">
    <property type="entry name" value="Translation initiation factor eif-2b, domain 2"/>
    <property type="match status" value="2"/>
</dbReference>
<dbReference type="InterPro" id="IPR042528">
    <property type="entry name" value="elF-2B_alpha_N"/>
</dbReference>
<dbReference type="STRING" id="55188.A0A2H5Q6S6"/>
<evidence type="ECO:0000256" key="8">
    <source>
        <dbReference type="ARBA" id="ARBA00046432"/>
    </source>
</evidence>
<comment type="subcellular location">
    <subcellularLocation>
        <location evidence="1">Cytoplasm</location>
        <location evidence="1">Cytosol</location>
    </subcellularLocation>
</comment>
<dbReference type="SUPFAM" id="SSF100950">
    <property type="entry name" value="NagB/RpiA/CoA transferase-like"/>
    <property type="match status" value="1"/>
</dbReference>
<evidence type="ECO:0000256" key="7">
    <source>
        <dbReference type="ARBA" id="ARBA00044236"/>
    </source>
</evidence>
<evidence type="ECO:0000256" key="6">
    <source>
        <dbReference type="ARBA" id="ARBA00044208"/>
    </source>
</evidence>
<dbReference type="AlphaFoldDB" id="A0A2H5Q6S6"/>
<evidence type="ECO:0000256" key="2">
    <source>
        <dbReference type="ARBA" id="ARBA00007251"/>
    </source>
</evidence>
<evidence type="ECO:0000256" key="9">
    <source>
        <dbReference type="RuleBase" id="RU003814"/>
    </source>
</evidence>
<keyword evidence="12" id="KW-1185">Reference proteome</keyword>
<evidence type="ECO:0000313" key="12">
    <source>
        <dbReference type="Proteomes" id="UP000236630"/>
    </source>
</evidence>
<keyword evidence="5" id="KW-0648">Protein biosynthesis</keyword>
<protein>
    <recommendedName>
        <fullName evidence="6">Translation initiation factor eIF2B subunit alpha</fullName>
    </recommendedName>
    <alternativeName>
        <fullName evidence="7">eIF2B GDP-GTP exchange factor subunit alpha</fullName>
    </alternativeName>
</protein>
<dbReference type="FunFam" id="1.20.120.1070:FF:000003">
    <property type="entry name" value="Translation initiation factor eIF-2B subunit alpha"/>
    <property type="match status" value="1"/>
</dbReference>
<dbReference type="GO" id="GO:0005829">
    <property type="term" value="C:cytosol"/>
    <property type="evidence" value="ECO:0007669"/>
    <property type="project" value="UniProtKB-SubCell"/>
</dbReference>
<comment type="subunit">
    <text evidence="8">Component of the translation initiation factor 2B (eIF2B) complex which is a heterodecamer of two sets of five different subunits: alpha, beta, gamma, delta and epsilon. Subunits alpha, beta and delta comprise a regulatory subcomplex and subunits epsilon and gamma comprise a catalytic subcomplex. Within the complex, the hexameric regulatory complex resides at the center, with the two heterodimeric catalytic subcomplexes bound on opposite sides.</text>
</comment>
<accession>A0A2H5Q6S6</accession>
<dbReference type="PANTHER" id="PTHR45860:SF1">
    <property type="entry name" value="TRANSLATION INITIATION FACTOR EIF-2B SUBUNIT ALPHA"/>
    <property type="match status" value="1"/>
</dbReference>
<comment type="similarity">
    <text evidence="2 9">Belongs to the eIF-2B alpha/beta/delta subunits family.</text>
</comment>
<dbReference type="GO" id="GO:0005085">
    <property type="term" value="F:guanyl-nucleotide exchange factor activity"/>
    <property type="evidence" value="ECO:0007669"/>
    <property type="project" value="TreeGrafter"/>
</dbReference>
<dbReference type="GO" id="GO:0003743">
    <property type="term" value="F:translation initiation factor activity"/>
    <property type="evidence" value="ECO:0007669"/>
    <property type="project" value="UniProtKB-KW"/>
</dbReference>
<gene>
    <name evidence="11" type="ORF">CUMW_201190</name>
</gene>
<evidence type="ECO:0000256" key="4">
    <source>
        <dbReference type="ARBA" id="ARBA00022540"/>
    </source>
</evidence>
<sequence length="354" mass="39708">MWHRSASFILDKNQNDTVYPADSVTLTPPPPSSISTPQNPNPNLNRNMSMSAYYQTRAAHHGVVTSDWLAQSQEAATRAVATGGQEIVDGGKSGRAFSVIDEFNNWRKQPDLAEAVAAIRALAAVIRNSEAKTMMELEIELKKASDSLKTQRILLTLNDEEWMPNVKMTIPLRVSQSWDTTSISLTAGCDLFMRYVTRTSALEYEDFNSARSRLIERAEKFGEISYKARKIIAMLSQDFIFDGCTILVHGFSRVVMEVLKMAAQNKKLFRVLCTVFLRLRGSLARQFARLYPLDQKDMGPALRPIDFGVPIPSKVEVETSARDYTPPQYLTLLFTDLGVLTPSVVSDELIQLYL</sequence>